<comment type="caution">
    <text evidence="1">The sequence shown here is derived from an EMBL/GenBank/DDBJ whole genome shotgun (WGS) entry which is preliminary data.</text>
</comment>
<name>A0A967CAZ6_9PROT</name>
<dbReference type="Proteomes" id="UP000761264">
    <property type="component" value="Unassembled WGS sequence"/>
</dbReference>
<dbReference type="AlphaFoldDB" id="A0A967CAZ6"/>
<dbReference type="EMBL" id="JAAQPH010000002">
    <property type="protein sequence ID" value="NIA67799.1"/>
    <property type="molecule type" value="Genomic_DNA"/>
</dbReference>
<gene>
    <name evidence="1" type="ORF">HBA54_04275</name>
</gene>
<reference evidence="1" key="1">
    <citation type="submission" date="2020-03" db="EMBL/GenBank/DDBJ databases">
        <title>Genome of Pelagibius litoralis DSM 21314T.</title>
        <authorList>
            <person name="Wang G."/>
        </authorList>
    </citation>
    <scope>NUCLEOTIDE SEQUENCE</scope>
    <source>
        <strain evidence="1">DSM 21314</strain>
    </source>
</reference>
<keyword evidence="2" id="KW-1185">Reference proteome</keyword>
<sequence length="128" mass="14294">MTFDPTKPVQTRDGRKARIICTDRRTTVYSILALITENDGYEYIESYTKAGHRYGDEDCDSCSVDLINIPEEPKTAKVWVAVFEADGEIYCTSSYLTRKQALENGGRNAIACVPVTITYRPGEGLEDA</sequence>
<accession>A0A967CAZ6</accession>
<organism evidence="1 2">
    <name type="scientific">Pelagibius litoralis</name>
    <dbReference type="NCBI Taxonomy" id="374515"/>
    <lineage>
        <taxon>Bacteria</taxon>
        <taxon>Pseudomonadati</taxon>
        <taxon>Pseudomonadota</taxon>
        <taxon>Alphaproteobacteria</taxon>
        <taxon>Rhodospirillales</taxon>
        <taxon>Rhodovibrionaceae</taxon>
        <taxon>Pelagibius</taxon>
    </lineage>
</organism>
<protein>
    <submittedName>
        <fullName evidence="1">Uncharacterized protein</fullName>
    </submittedName>
</protein>
<evidence type="ECO:0000313" key="2">
    <source>
        <dbReference type="Proteomes" id="UP000761264"/>
    </source>
</evidence>
<evidence type="ECO:0000313" key="1">
    <source>
        <dbReference type="EMBL" id="NIA67799.1"/>
    </source>
</evidence>
<dbReference type="RefSeq" id="WP_167221697.1">
    <property type="nucleotide sequence ID" value="NZ_JAAQPH010000002.1"/>
</dbReference>
<proteinExistence type="predicted"/>